<keyword evidence="4 16" id="KW-0812">Transmembrane</keyword>
<dbReference type="PROSITE" id="PS51473">
    <property type="entry name" value="GNK2"/>
    <property type="match status" value="2"/>
</dbReference>
<keyword evidence="2" id="KW-0723">Serine/threonine-protein kinase</keyword>
<evidence type="ECO:0000256" key="16">
    <source>
        <dbReference type="SAM" id="Phobius"/>
    </source>
</evidence>
<accession>A0A059CBZ4</accession>
<dbReference type="PROSITE" id="PS50011">
    <property type="entry name" value="PROTEIN_KINASE_DOM"/>
    <property type="match status" value="1"/>
</dbReference>
<evidence type="ECO:0000256" key="11">
    <source>
        <dbReference type="ARBA" id="ARBA00023136"/>
    </source>
</evidence>
<evidence type="ECO:0000256" key="8">
    <source>
        <dbReference type="ARBA" id="ARBA00022777"/>
    </source>
</evidence>
<dbReference type="InterPro" id="IPR008271">
    <property type="entry name" value="Ser/Thr_kinase_AS"/>
</dbReference>
<evidence type="ECO:0000256" key="13">
    <source>
        <dbReference type="ARBA" id="ARBA00023180"/>
    </source>
</evidence>
<dbReference type="InterPro" id="IPR011009">
    <property type="entry name" value="Kinase-like_dom_sf"/>
</dbReference>
<proteinExistence type="predicted"/>
<dbReference type="eggNOG" id="ENOG502QWDY">
    <property type="taxonomic scope" value="Eukaryota"/>
</dbReference>
<dbReference type="Pfam" id="PF07714">
    <property type="entry name" value="PK_Tyr_Ser-Thr"/>
    <property type="match status" value="1"/>
</dbReference>
<dbReference type="Gene3D" id="3.30.430.20">
    <property type="entry name" value="Gnk2 domain, C-X8-C-X2-C motif"/>
    <property type="match status" value="2"/>
</dbReference>
<sequence length="651" mass="72035">MSSSFTISLPLLFSINLFIGNSHTSEAALTYTAFKCSGTKQFLPGSTYQKNLNELLSSLSSAANSAGNNSSGGGGFSNAAAGSPPDQAYGIFLCRGDIDALTCSNCISTAAQDIGRQCPGKRTSIIWYDVCMLRYSNHPIYSVMQTAPASTHANSSSITDDPSRFIQLLKEASEDVARKAPSSRSGKKVAAAEAELTDSPQLYMLAECTPDLTPSDCRKCLRWAIAHLPQVTPGGRVLTPSCNVRFREDRFYNATALGTVVAQFRRLKLLNKSTTITIAISVTLGGVMVLLFLTCCVLRSAKGLTTVESLQFDLATIQAATNYFSPENKLGEGGFGEVFQGRLPNGQQIAVKRLSRRSRQGVEEFKNEILLVAKLQHRNLVRLLGFCLEGDEKLLAYEFVPNKSLDYFLFDLEKRRQLDWPLRHKIVFGIARGMLYLHEDSRLRVIHRDLKCSNILLDSEMNPKISDFGMARIFGVDQTQASTNKIVGTFGYMSPEYAMHGEFSLKSDVYSFGIILLEIVCGKKNNYYHQLDEGEYLTSYVWNQWRDGKPLEVLDPAIMDSYSRDGVLRCLHICLLCIQEDPTIRPTMATVVLMLSNNSFTLPSPQHPAFFVQSSLSGPSIQMEELKLNQSPRRTMPSSTNGMSVTELCPQ</sequence>
<dbReference type="GO" id="GO:0005524">
    <property type="term" value="F:ATP binding"/>
    <property type="evidence" value="ECO:0007669"/>
    <property type="project" value="UniProtKB-UniRule"/>
</dbReference>
<dbReference type="CDD" id="cd23509">
    <property type="entry name" value="Gnk2-like"/>
    <property type="match status" value="2"/>
</dbReference>
<dbReference type="InterPro" id="IPR002902">
    <property type="entry name" value="GNK2"/>
</dbReference>
<keyword evidence="11 16" id="KW-0472">Membrane</keyword>
<dbReference type="GO" id="GO:0009626">
    <property type="term" value="P:plant-type hypersensitive response"/>
    <property type="evidence" value="ECO:0000318"/>
    <property type="project" value="GO_Central"/>
</dbReference>
<dbReference type="GO" id="GO:0009751">
    <property type="term" value="P:response to salicylic acid"/>
    <property type="evidence" value="ECO:0007669"/>
    <property type="project" value="UniProtKB-ARBA"/>
</dbReference>
<evidence type="ECO:0000256" key="15">
    <source>
        <dbReference type="SAM" id="MobiDB-lite"/>
    </source>
</evidence>
<evidence type="ECO:0000256" key="5">
    <source>
        <dbReference type="ARBA" id="ARBA00022729"/>
    </source>
</evidence>
<dbReference type="PROSITE" id="PS00107">
    <property type="entry name" value="PROTEIN_KINASE_ATP"/>
    <property type="match status" value="1"/>
</dbReference>
<gene>
    <name evidence="20" type="ORF">EUGRSUZ_E04185</name>
</gene>
<keyword evidence="7 14" id="KW-0547">Nucleotide-binding</keyword>
<keyword evidence="9 14" id="KW-0067">ATP-binding</keyword>
<reference evidence="20" key="1">
    <citation type="submission" date="2013-07" db="EMBL/GenBank/DDBJ databases">
        <title>The genome of Eucalyptus grandis.</title>
        <authorList>
            <person name="Schmutz J."/>
            <person name="Hayes R."/>
            <person name="Myburg A."/>
            <person name="Tuskan G."/>
            <person name="Grattapaglia D."/>
            <person name="Rokhsar D.S."/>
        </authorList>
    </citation>
    <scope>NUCLEOTIDE SEQUENCE</scope>
    <source>
        <tissue evidence="20">Leaf extractions</tissue>
    </source>
</reference>
<evidence type="ECO:0000256" key="3">
    <source>
        <dbReference type="ARBA" id="ARBA00022679"/>
    </source>
</evidence>
<dbReference type="SUPFAM" id="SSF56112">
    <property type="entry name" value="Protein kinase-like (PK-like)"/>
    <property type="match status" value="1"/>
</dbReference>
<feature type="binding site" evidence="14">
    <location>
        <position position="352"/>
    </location>
    <ligand>
        <name>ATP</name>
        <dbReference type="ChEBI" id="CHEBI:30616"/>
    </ligand>
</feature>
<dbReference type="SMART" id="SM00220">
    <property type="entry name" value="S_TKc"/>
    <property type="match status" value="1"/>
</dbReference>
<evidence type="ECO:0000256" key="12">
    <source>
        <dbReference type="ARBA" id="ARBA00023170"/>
    </source>
</evidence>
<keyword evidence="6" id="KW-0677">Repeat</keyword>
<dbReference type="Gene3D" id="1.10.510.10">
    <property type="entry name" value="Transferase(Phosphotransferase) domain 1"/>
    <property type="match status" value="1"/>
</dbReference>
<dbReference type="FunFam" id="1.10.510.10:FF:000129">
    <property type="entry name" value="cysteine-rich receptor-like protein kinase 10"/>
    <property type="match status" value="1"/>
</dbReference>
<dbReference type="InterPro" id="IPR017441">
    <property type="entry name" value="Protein_kinase_ATP_BS"/>
</dbReference>
<evidence type="ECO:0000256" key="1">
    <source>
        <dbReference type="ARBA" id="ARBA00004167"/>
    </source>
</evidence>
<keyword evidence="3" id="KW-0808">Transferase</keyword>
<dbReference type="InterPro" id="IPR001245">
    <property type="entry name" value="Ser-Thr/Tyr_kinase_cat_dom"/>
</dbReference>
<feature type="compositionally biased region" description="Polar residues" evidence="15">
    <location>
        <begin position="630"/>
        <end position="644"/>
    </location>
</feature>
<protein>
    <recommendedName>
        <fullName evidence="21">Cysteine-rich receptor-like protein kinase 10</fullName>
    </recommendedName>
</protein>
<dbReference type="PANTHER" id="PTHR27002:SF1050">
    <property type="entry name" value="CYSTEINE-RICH RECEPTOR-LIKE PROTEIN KINASE 5"/>
    <property type="match status" value="1"/>
</dbReference>
<evidence type="ECO:0008006" key="21">
    <source>
        <dbReference type="Google" id="ProtNLM"/>
    </source>
</evidence>
<dbReference type="GO" id="GO:0005886">
    <property type="term" value="C:plasma membrane"/>
    <property type="evidence" value="ECO:0000318"/>
    <property type="project" value="GO_Central"/>
</dbReference>
<keyword evidence="13" id="KW-0325">Glycoprotein</keyword>
<evidence type="ECO:0000256" key="10">
    <source>
        <dbReference type="ARBA" id="ARBA00022989"/>
    </source>
</evidence>
<evidence type="ECO:0000256" key="17">
    <source>
        <dbReference type="SAM" id="SignalP"/>
    </source>
</evidence>
<dbReference type="InterPro" id="IPR038408">
    <property type="entry name" value="GNK2_sf"/>
</dbReference>
<dbReference type="GO" id="GO:0042742">
    <property type="term" value="P:defense response to bacterium"/>
    <property type="evidence" value="ECO:0000318"/>
    <property type="project" value="GO_Central"/>
</dbReference>
<keyword evidence="8" id="KW-0418">Kinase</keyword>
<dbReference type="CDD" id="cd14066">
    <property type="entry name" value="STKc_IRAK"/>
    <property type="match status" value="1"/>
</dbReference>
<evidence type="ECO:0000259" key="19">
    <source>
        <dbReference type="PROSITE" id="PS51473"/>
    </source>
</evidence>
<dbReference type="FunFam" id="3.30.430.20:FF:000003">
    <property type="entry name" value="Cysteine-rich RLK (RECEPTOR-like protein kinase) 10"/>
    <property type="match status" value="1"/>
</dbReference>
<keyword evidence="12" id="KW-0675">Receptor</keyword>
<keyword evidence="10 16" id="KW-1133">Transmembrane helix</keyword>
<feature type="domain" description="Protein kinase" evidence="18">
    <location>
        <begin position="324"/>
        <end position="610"/>
    </location>
</feature>
<dbReference type="PANTHER" id="PTHR27002">
    <property type="entry name" value="RECEPTOR-LIKE SERINE/THREONINE-PROTEIN KINASE SD1-8"/>
    <property type="match status" value="1"/>
</dbReference>
<evidence type="ECO:0000256" key="6">
    <source>
        <dbReference type="ARBA" id="ARBA00022737"/>
    </source>
</evidence>
<dbReference type="GO" id="GO:0004674">
    <property type="term" value="F:protein serine/threonine kinase activity"/>
    <property type="evidence" value="ECO:0000318"/>
    <property type="project" value="GO_Central"/>
</dbReference>
<dbReference type="EMBL" id="KK198757">
    <property type="protein sequence ID" value="KCW75425.1"/>
    <property type="molecule type" value="Genomic_DNA"/>
</dbReference>
<feature type="domain" description="Gnk2-homologous" evidence="19">
    <location>
        <begin position="146"/>
        <end position="251"/>
    </location>
</feature>
<dbReference type="Pfam" id="PF01657">
    <property type="entry name" value="Stress-antifung"/>
    <property type="match status" value="2"/>
</dbReference>
<feature type="chain" id="PRO_5001569569" description="Cysteine-rich receptor-like protein kinase 10" evidence="17">
    <location>
        <begin position="28"/>
        <end position="651"/>
    </location>
</feature>
<dbReference type="InParanoid" id="A0A059CBZ4"/>
<dbReference type="InterPro" id="IPR000719">
    <property type="entry name" value="Prot_kinase_dom"/>
</dbReference>
<dbReference type="Gramene" id="KCW75425">
    <property type="protein sequence ID" value="KCW75425"/>
    <property type="gene ID" value="EUGRSUZ_E04185"/>
</dbReference>
<keyword evidence="5 17" id="KW-0732">Signal</keyword>
<name>A0A059CBZ4_EUCGR</name>
<dbReference type="GO" id="GO:0007165">
    <property type="term" value="P:signal transduction"/>
    <property type="evidence" value="ECO:0000318"/>
    <property type="project" value="GO_Central"/>
</dbReference>
<comment type="subcellular location">
    <subcellularLocation>
        <location evidence="1">Membrane</location>
        <topology evidence="1">Single-pass membrane protein</topology>
    </subcellularLocation>
</comment>
<evidence type="ECO:0000256" key="2">
    <source>
        <dbReference type="ARBA" id="ARBA00022527"/>
    </source>
</evidence>
<evidence type="ECO:0000256" key="14">
    <source>
        <dbReference type="PROSITE-ProRule" id="PRU10141"/>
    </source>
</evidence>
<evidence type="ECO:0000259" key="18">
    <source>
        <dbReference type="PROSITE" id="PS50011"/>
    </source>
</evidence>
<organism evidence="20">
    <name type="scientific">Eucalyptus grandis</name>
    <name type="common">Flooded gum</name>
    <dbReference type="NCBI Taxonomy" id="71139"/>
    <lineage>
        <taxon>Eukaryota</taxon>
        <taxon>Viridiplantae</taxon>
        <taxon>Streptophyta</taxon>
        <taxon>Embryophyta</taxon>
        <taxon>Tracheophyta</taxon>
        <taxon>Spermatophyta</taxon>
        <taxon>Magnoliopsida</taxon>
        <taxon>eudicotyledons</taxon>
        <taxon>Gunneridae</taxon>
        <taxon>Pentapetalae</taxon>
        <taxon>rosids</taxon>
        <taxon>malvids</taxon>
        <taxon>Myrtales</taxon>
        <taxon>Myrtaceae</taxon>
        <taxon>Myrtoideae</taxon>
        <taxon>Eucalypteae</taxon>
        <taxon>Eucalyptus</taxon>
    </lineage>
</organism>
<feature type="transmembrane region" description="Helical" evidence="16">
    <location>
        <begin position="276"/>
        <end position="298"/>
    </location>
</feature>
<dbReference type="Gene3D" id="3.30.200.20">
    <property type="entry name" value="Phosphorylase Kinase, domain 1"/>
    <property type="match status" value="1"/>
</dbReference>
<feature type="signal peptide" evidence="17">
    <location>
        <begin position="1"/>
        <end position="27"/>
    </location>
</feature>
<evidence type="ECO:0000313" key="20">
    <source>
        <dbReference type="EMBL" id="KCW75425.1"/>
    </source>
</evidence>
<feature type="region of interest" description="Disordered" evidence="15">
    <location>
        <begin position="630"/>
        <end position="651"/>
    </location>
</feature>
<dbReference type="OMA" id="VMSTICA"/>
<dbReference type="PROSITE" id="PS00108">
    <property type="entry name" value="PROTEIN_KINASE_ST"/>
    <property type="match status" value="1"/>
</dbReference>
<dbReference type="AlphaFoldDB" id="A0A059CBZ4"/>
<dbReference type="FunCoup" id="A0A059CBZ4">
    <property type="interactions" value="243"/>
</dbReference>
<dbReference type="FunFam" id="3.30.200.20:FF:000727">
    <property type="entry name" value="Cysteine-rich RLK (RECEPTOR-like protein kinase) 23"/>
    <property type="match status" value="1"/>
</dbReference>
<evidence type="ECO:0000256" key="9">
    <source>
        <dbReference type="ARBA" id="ARBA00022840"/>
    </source>
</evidence>
<feature type="domain" description="Gnk2-homologous" evidence="19">
    <location>
        <begin position="30"/>
        <end position="140"/>
    </location>
</feature>
<evidence type="ECO:0000256" key="4">
    <source>
        <dbReference type="ARBA" id="ARBA00022692"/>
    </source>
</evidence>
<evidence type="ECO:0000256" key="7">
    <source>
        <dbReference type="ARBA" id="ARBA00022741"/>
    </source>
</evidence>